<dbReference type="Proteomes" id="UP000765509">
    <property type="component" value="Unassembled WGS sequence"/>
</dbReference>
<keyword evidence="2" id="KW-1185">Reference proteome</keyword>
<evidence type="ECO:0008006" key="3">
    <source>
        <dbReference type="Google" id="ProtNLM"/>
    </source>
</evidence>
<organism evidence="1 2">
    <name type="scientific">Austropuccinia psidii MF-1</name>
    <dbReference type="NCBI Taxonomy" id="1389203"/>
    <lineage>
        <taxon>Eukaryota</taxon>
        <taxon>Fungi</taxon>
        <taxon>Dikarya</taxon>
        <taxon>Basidiomycota</taxon>
        <taxon>Pucciniomycotina</taxon>
        <taxon>Pucciniomycetes</taxon>
        <taxon>Pucciniales</taxon>
        <taxon>Sphaerophragmiaceae</taxon>
        <taxon>Austropuccinia</taxon>
    </lineage>
</organism>
<reference evidence="1" key="1">
    <citation type="submission" date="2021-03" db="EMBL/GenBank/DDBJ databases">
        <title>Draft genome sequence of rust myrtle Austropuccinia psidii MF-1, a brazilian biotype.</title>
        <authorList>
            <person name="Quecine M.C."/>
            <person name="Pachon D.M.R."/>
            <person name="Bonatelli M.L."/>
            <person name="Correr F.H."/>
            <person name="Franceschini L.M."/>
            <person name="Leite T.F."/>
            <person name="Margarido G.R.A."/>
            <person name="Almeida C.A."/>
            <person name="Ferrarezi J.A."/>
            <person name="Labate C.A."/>
        </authorList>
    </citation>
    <scope>NUCLEOTIDE SEQUENCE</scope>
    <source>
        <strain evidence="1">MF-1</strain>
    </source>
</reference>
<accession>A0A9Q3P681</accession>
<evidence type="ECO:0000313" key="1">
    <source>
        <dbReference type="EMBL" id="MBW0550548.1"/>
    </source>
</evidence>
<name>A0A9Q3P681_9BASI</name>
<gene>
    <name evidence="1" type="ORF">O181_090263</name>
</gene>
<sequence>MGKLTQEVAPRDNFTAPAFKTSSMKAPESFDGTRLCKLIGFIQSCKLIFHNDPEYSFSERKKVLYSTSFLTGKAGKWIEPYLSNISNEDPSYLLNNWQFVETQLFTLFGDHDEVRKAGKELDNLRIEENGYSSLYIVNFRSLMSRIGVSGETA</sequence>
<dbReference type="OrthoDB" id="2514346at2759"/>
<proteinExistence type="predicted"/>
<protein>
    <recommendedName>
        <fullName evidence="3">DUF4939 domain-containing protein</fullName>
    </recommendedName>
</protein>
<dbReference type="EMBL" id="AVOT02056148">
    <property type="protein sequence ID" value="MBW0550548.1"/>
    <property type="molecule type" value="Genomic_DNA"/>
</dbReference>
<evidence type="ECO:0000313" key="2">
    <source>
        <dbReference type="Proteomes" id="UP000765509"/>
    </source>
</evidence>
<dbReference type="AlphaFoldDB" id="A0A9Q3P681"/>
<comment type="caution">
    <text evidence="1">The sequence shown here is derived from an EMBL/GenBank/DDBJ whole genome shotgun (WGS) entry which is preliminary data.</text>
</comment>